<dbReference type="Proteomes" id="UP000306584">
    <property type="component" value="Unassembled WGS sequence"/>
</dbReference>
<evidence type="ECO:0000313" key="2">
    <source>
        <dbReference type="Proteomes" id="UP000306584"/>
    </source>
</evidence>
<dbReference type="EMBL" id="QZBD01000165">
    <property type="protein sequence ID" value="THY25877.1"/>
    <property type="molecule type" value="Genomic_DNA"/>
</dbReference>
<accession>A0A4S9L9E0</accession>
<organism evidence="1 2">
    <name type="scientific">Aureobasidium pullulans</name>
    <name type="common">Black yeast</name>
    <name type="synonym">Pullularia pullulans</name>
    <dbReference type="NCBI Taxonomy" id="5580"/>
    <lineage>
        <taxon>Eukaryota</taxon>
        <taxon>Fungi</taxon>
        <taxon>Dikarya</taxon>
        <taxon>Ascomycota</taxon>
        <taxon>Pezizomycotina</taxon>
        <taxon>Dothideomycetes</taxon>
        <taxon>Dothideomycetidae</taxon>
        <taxon>Dothideales</taxon>
        <taxon>Saccotheciaceae</taxon>
        <taxon>Aureobasidium</taxon>
    </lineage>
</organism>
<gene>
    <name evidence="1" type="ORF">D6D01_04791</name>
</gene>
<sequence length="89" mass="10606">MSWAENYLARWCVFWPAGDSARMDELYEKLRANLDKLADWMRSNRPAYWIEHQLVWTEADAEDRDAEITKAFKEFADGENEDEEEEVAE</sequence>
<evidence type="ECO:0000313" key="1">
    <source>
        <dbReference type="EMBL" id="THY25877.1"/>
    </source>
</evidence>
<protein>
    <submittedName>
        <fullName evidence="1">Uncharacterized protein</fullName>
    </submittedName>
</protein>
<reference evidence="1 2" key="1">
    <citation type="submission" date="2018-10" db="EMBL/GenBank/DDBJ databases">
        <title>Fifty Aureobasidium pullulans genomes reveal a recombining polyextremotolerant generalist.</title>
        <authorList>
            <person name="Gostincar C."/>
            <person name="Turk M."/>
            <person name="Zajc J."/>
            <person name="Gunde-Cimerman N."/>
        </authorList>
    </citation>
    <scope>NUCLEOTIDE SEQUENCE [LARGE SCALE GENOMIC DNA]</scope>
    <source>
        <strain evidence="1 2">EXF-6604</strain>
    </source>
</reference>
<comment type="caution">
    <text evidence="1">The sequence shown here is derived from an EMBL/GenBank/DDBJ whole genome shotgun (WGS) entry which is preliminary data.</text>
</comment>
<proteinExistence type="predicted"/>
<dbReference type="AlphaFoldDB" id="A0A4S9L9E0"/>
<name>A0A4S9L9E0_AURPU</name>